<evidence type="ECO:0000313" key="1">
    <source>
        <dbReference type="EMBL" id="RKH29567.1"/>
    </source>
</evidence>
<organism evidence="1 2">
    <name type="scientific">Corallococcus sicarius</name>
    <dbReference type="NCBI Taxonomy" id="2316726"/>
    <lineage>
        <taxon>Bacteria</taxon>
        <taxon>Pseudomonadati</taxon>
        <taxon>Myxococcota</taxon>
        <taxon>Myxococcia</taxon>
        <taxon>Myxococcales</taxon>
        <taxon>Cystobacterineae</taxon>
        <taxon>Myxococcaceae</taxon>
        <taxon>Corallococcus</taxon>
    </lineage>
</organism>
<protein>
    <submittedName>
        <fullName evidence="1">DUF5063 domain-containing protein</fullName>
    </submittedName>
</protein>
<accession>A0A3A8MB92</accession>
<proteinExistence type="predicted"/>
<dbReference type="Pfam" id="PF16702">
    <property type="entry name" value="DUF5063"/>
    <property type="match status" value="1"/>
</dbReference>
<dbReference type="AlphaFoldDB" id="A0A3A8MB92"/>
<dbReference type="InterPro" id="IPR032025">
    <property type="entry name" value="DUF5063"/>
</dbReference>
<keyword evidence="2" id="KW-1185">Reference proteome</keyword>
<gene>
    <name evidence="1" type="ORF">D7X12_39545</name>
</gene>
<sequence length="156" mass="17661">MTRSEIREAIQSLFAVFDAEVDAPTREHDLRLALDRLAWASHFVEGEFDPSAPSPDDVRTTPYEALTRRLGQCFPGLGYYSTALDSTDLAASTPGVGDAIDDLADIAKDLEEVLSRWETSEVDALWYFKLHFESHWGQHLRALQLHLHERAFRSKS</sequence>
<dbReference type="EMBL" id="RAWG01000498">
    <property type="protein sequence ID" value="RKH29567.1"/>
    <property type="molecule type" value="Genomic_DNA"/>
</dbReference>
<dbReference type="RefSeq" id="WP_120630316.1">
    <property type="nucleotide sequence ID" value="NZ_RAWG01000498.1"/>
</dbReference>
<evidence type="ECO:0000313" key="2">
    <source>
        <dbReference type="Proteomes" id="UP000273405"/>
    </source>
</evidence>
<dbReference type="Proteomes" id="UP000273405">
    <property type="component" value="Unassembled WGS sequence"/>
</dbReference>
<dbReference type="Gene3D" id="1.20.120.1550">
    <property type="entry name" value="Protein of unknown function DUF5063"/>
    <property type="match status" value="1"/>
</dbReference>
<dbReference type="InterPro" id="IPR038312">
    <property type="entry name" value="DUF5063_sf"/>
</dbReference>
<comment type="caution">
    <text evidence="1">The sequence shown here is derived from an EMBL/GenBank/DDBJ whole genome shotgun (WGS) entry which is preliminary data.</text>
</comment>
<reference evidence="2" key="1">
    <citation type="submission" date="2018-09" db="EMBL/GenBank/DDBJ databases">
        <authorList>
            <person name="Livingstone P.G."/>
            <person name="Whitworth D.E."/>
        </authorList>
    </citation>
    <scope>NUCLEOTIDE SEQUENCE [LARGE SCALE GENOMIC DNA]</scope>
    <source>
        <strain evidence="2">CA040B</strain>
    </source>
</reference>
<dbReference type="OrthoDB" id="5514040at2"/>
<name>A0A3A8MB92_9BACT</name>